<dbReference type="Gene3D" id="3.60.20.10">
    <property type="entry name" value="Glutamine Phosphoribosylpyrophosphate, subunit 1, domain 1"/>
    <property type="match status" value="1"/>
</dbReference>
<keyword evidence="1 4" id="KW-0963">Cytoplasm</keyword>
<dbReference type="GO" id="GO:0005634">
    <property type="term" value="C:nucleus"/>
    <property type="evidence" value="ECO:0007669"/>
    <property type="project" value="UniProtKB-SubCell"/>
</dbReference>
<sequence length="239" mass="26577">MTLFQDSENPIKHTTRPIVTGSTVIGVKFNGGVLVAADTLCSYGSTARFKNVCRLKTVGDNSILAAGGEFSDFQKLSNMIEELYEEGECYDDGAKMGPKEWASYITRVEYQNRSKMNPLWCSLILAGKQAGKTNLSYIDLHGTFFETDSFVATGLGAYMAIPLLRARWSENMSLAEAKEVVSESLKICFYRDCRASNRIQFGVCSDDGVCIEDPVELEHYWGHEAWTKPKLQSSTAATW</sequence>
<comment type="function">
    <text evidence="4">Non-catalytic component of the proteasome.</text>
</comment>
<comment type="similarity">
    <text evidence="4">Belongs to the peptidase T1B family.</text>
</comment>
<comment type="subcellular location">
    <subcellularLocation>
        <location evidence="4">Cytoplasm</location>
    </subcellularLocation>
    <subcellularLocation>
        <location evidence="4">Nucleus</location>
    </subcellularLocation>
</comment>
<dbReference type="PANTHER" id="PTHR32194:SF6">
    <property type="entry name" value="PROTEASOME SUBUNIT BETA"/>
    <property type="match status" value="1"/>
</dbReference>
<dbReference type="InterPro" id="IPR029055">
    <property type="entry name" value="Ntn_hydrolases_N"/>
</dbReference>
<organism evidence="5">
    <name type="scientific">Noctiluca scintillans</name>
    <name type="common">Sea sparkle</name>
    <name type="synonym">Red tide dinoflagellate</name>
    <dbReference type="NCBI Taxonomy" id="2966"/>
    <lineage>
        <taxon>Eukaryota</taxon>
        <taxon>Sar</taxon>
        <taxon>Alveolata</taxon>
        <taxon>Dinophyceae</taxon>
        <taxon>Noctilucales</taxon>
        <taxon>Noctilucaceae</taxon>
        <taxon>Noctiluca</taxon>
    </lineage>
</organism>
<dbReference type="PROSITE" id="PS00854">
    <property type="entry name" value="PROTEASOME_BETA_1"/>
    <property type="match status" value="1"/>
</dbReference>
<proteinExistence type="inferred from homology"/>
<dbReference type="PANTHER" id="PTHR32194">
    <property type="entry name" value="METALLOPROTEASE TLDD"/>
    <property type="match status" value="1"/>
</dbReference>
<dbReference type="SUPFAM" id="SSF56235">
    <property type="entry name" value="N-terminal nucleophile aminohydrolases (Ntn hydrolases)"/>
    <property type="match status" value="1"/>
</dbReference>
<dbReference type="GO" id="GO:0005737">
    <property type="term" value="C:cytoplasm"/>
    <property type="evidence" value="ECO:0007669"/>
    <property type="project" value="UniProtKB-SubCell"/>
</dbReference>
<gene>
    <name evidence="5" type="ORF">NSCI0253_LOCUS12211</name>
</gene>
<evidence type="ECO:0000256" key="3">
    <source>
        <dbReference type="ARBA" id="ARBA00023242"/>
    </source>
</evidence>
<dbReference type="CDD" id="cd03760">
    <property type="entry name" value="proteasome_beta_type_4"/>
    <property type="match status" value="1"/>
</dbReference>
<keyword evidence="3 4" id="KW-0539">Nucleus</keyword>
<accession>A0A7S0ZZK1</accession>
<dbReference type="EMBL" id="HBFQ01017525">
    <property type="protein sequence ID" value="CAD8837863.1"/>
    <property type="molecule type" value="Transcribed_RNA"/>
</dbReference>
<dbReference type="InterPro" id="IPR001353">
    <property type="entry name" value="Proteasome_sua/b"/>
</dbReference>
<dbReference type="Pfam" id="PF00227">
    <property type="entry name" value="Proteasome"/>
    <property type="match status" value="1"/>
</dbReference>
<dbReference type="PIRSF" id="PIRSF001213">
    <property type="entry name" value="Psome_endopept_beta"/>
    <property type="match status" value="1"/>
</dbReference>
<reference evidence="5" key="1">
    <citation type="submission" date="2021-01" db="EMBL/GenBank/DDBJ databases">
        <authorList>
            <person name="Corre E."/>
            <person name="Pelletier E."/>
            <person name="Niang G."/>
            <person name="Scheremetjew M."/>
            <person name="Finn R."/>
            <person name="Kale V."/>
            <person name="Holt S."/>
            <person name="Cochrane G."/>
            <person name="Meng A."/>
            <person name="Brown T."/>
            <person name="Cohen L."/>
        </authorList>
    </citation>
    <scope>NUCLEOTIDE SEQUENCE</scope>
</reference>
<dbReference type="PROSITE" id="PS51476">
    <property type="entry name" value="PROTEASOME_BETA_2"/>
    <property type="match status" value="1"/>
</dbReference>
<dbReference type="InterPro" id="IPR016295">
    <property type="entry name" value="Proteasome_beta4"/>
</dbReference>
<evidence type="ECO:0000256" key="1">
    <source>
        <dbReference type="ARBA" id="ARBA00022490"/>
    </source>
</evidence>
<dbReference type="AlphaFoldDB" id="A0A7S0ZZK1"/>
<protein>
    <recommendedName>
        <fullName evidence="4">Proteasome subunit beta</fullName>
    </recommendedName>
</protein>
<dbReference type="GO" id="GO:0051603">
    <property type="term" value="P:proteolysis involved in protein catabolic process"/>
    <property type="evidence" value="ECO:0007669"/>
    <property type="project" value="InterPro"/>
</dbReference>
<keyword evidence="2 4" id="KW-0647">Proteasome</keyword>
<dbReference type="GO" id="GO:0019774">
    <property type="term" value="C:proteasome core complex, beta-subunit complex"/>
    <property type="evidence" value="ECO:0007669"/>
    <property type="project" value="UniProtKB-UniRule"/>
</dbReference>
<evidence type="ECO:0000313" key="5">
    <source>
        <dbReference type="EMBL" id="CAD8837863.1"/>
    </source>
</evidence>
<name>A0A7S0ZZK1_NOCSC</name>
<evidence type="ECO:0000256" key="2">
    <source>
        <dbReference type="ARBA" id="ARBA00022942"/>
    </source>
</evidence>
<dbReference type="InterPro" id="IPR023333">
    <property type="entry name" value="Proteasome_suB-type"/>
</dbReference>
<evidence type="ECO:0000256" key="4">
    <source>
        <dbReference type="PIRNR" id="PIRNR001213"/>
    </source>
</evidence>
<dbReference type="InterPro" id="IPR016050">
    <property type="entry name" value="Proteasome_bsu_CS"/>
</dbReference>